<dbReference type="Pfam" id="PF04118">
    <property type="entry name" value="Dopey_N"/>
    <property type="match status" value="1"/>
</dbReference>
<dbReference type="PANTHER" id="PTHR14042:SF24">
    <property type="entry name" value="PROTEIN DOPEY-1 HOMOLOG"/>
    <property type="match status" value="1"/>
</dbReference>
<dbReference type="PANTHER" id="PTHR14042">
    <property type="entry name" value="DOPEY-RELATED"/>
    <property type="match status" value="1"/>
</dbReference>
<reference evidence="11" key="1">
    <citation type="journal article" date="2021" name="Open Biol.">
        <title>Shared evolutionary footprints suggest mitochondrial oxidative damage underlies multiple complex I losses in fungi.</title>
        <authorList>
            <person name="Schikora-Tamarit M.A."/>
            <person name="Marcet-Houben M."/>
            <person name="Nosek J."/>
            <person name="Gabaldon T."/>
        </authorList>
    </citation>
    <scope>NUCLEOTIDE SEQUENCE</scope>
    <source>
        <strain evidence="11">CBS6075</strain>
    </source>
</reference>
<dbReference type="EMBL" id="JAEUBE010000295">
    <property type="protein sequence ID" value="KAH3665506.1"/>
    <property type="molecule type" value="Genomic_DNA"/>
</dbReference>
<dbReference type="GO" id="GO:0005768">
    <property type="term" value="C:endosome"/>
    <property type="evidence" value="ECO:0007669"/>
    <property type="project" value="TreeGrafter"/>
</dbReference>
<comment type="caution">
    <text evidence="11">The sequence shown here is derived from an EMBL/GenBank/DDBJ whole genome shotgun (WGS) entry which is preliminary data.</text>
</comment>
<reference evidence="11" key="2">
    <citation type="submission" date="2021-01" db="EMBL/GenBank/DDBJ databases">
        <authorList>
            <person name="Schikora-Tamarit M.A."/>
        </authorList>
    </citation>
    <scope>NUCLEOTIDE SEQUENCE</scope>
    <source>
        <strain evidence="11">CBS6075</strain>
    </source>
</reference>
<accession>A0A9P8T491</accession>
<feature type="compositionally biased region" description="Polar residues" evidence="7">
    <location>
        <begin position="1385"/>
        <end position="1398"/>
    </location>
</feature>
<dbReference type="InterPro" id="IPR016024">
    <property type="entry name" value="ARM-type_fold"/>
</dbReference>
<feature type="domain" description="DOP1-like C-terminal" evidence="10">
    <location>
        <begin position="1275"/>
        <end position="1363"/>
    </location>
</feature>
<dbReference type="GO" id="GO:0006895">
    <property type="term" value="P:Golgi to endosome transport"/>
    <property type="evidence" value="ECO:0007669"/>
    <property type="project" value="InterPro"/>
</dbReference>
<keyword evidence="4" id="KW-0333">Golgi apparatus</keyword>
<evidence type="ECO:0000256" key="6">
    <source>
        <dbReference type="ARBA" id="ARBA00046326"/>
    </source>
</evidence>
<evidence type="ECO:0000259" key="10">
    <source>
        <dbReference type="Pfam" id="PF24598"/>
    </source>
</evidence>
<dbReference type="InterPro" id="IPR040314">
    <property type="entry name" value="DOP1"/>
</dbReference>
<keyword evidence="12" id="KW-1185">Reference proteome</keyword>
<keyword evidence="2" id="KW-0813">Transport</keyword>
<evidence type="ECO:0000313" key="11">
    <source>
        <dbReference type="EMBL" id="KAH3665506.1"/>
    </source>
</evidence>
<evidence type="ECO:0000256" key="5">
    <source>
        <dbReference type="ARBA" id="ARBA00023136"/>
    </source>
</evidence>
<evidence type="ECO:0000256" key="2">
    <source>
        <dbReference type="ARBA" id="ARBA00022448"/>
    </source>
</evidence>
<organism evidence="11 12">
    <name type="scientific">Ogataea philodendri</name>
    <dbReference type="NCBI Taxonomy" id="1378263"/>
    <lineage>
        <taxon>Eukaryota</taxon>
        <taxon>Fungi</taxon>
        <taxon>Dikarya</taxon>
        <taxon>Ascomycota</taxon>
        <taxon>Saccharomycotina</taxon>
        <taxon>Pichiomycetes</taxon>
        <taxon>Pichiales</taxon>
        <taxon>Pichiaceae</taxon>
        <taxon>Ogataea</taxon>
    </lineage>
</organism>
<evidence type="ECO:0000259" key="9">
    <source>
        <dbReference type="Pfam" id="PF24597"/>
    </source>
</evidence>
<evidence type="ECO:0008006" key="13">
    <source>
        <dbReference type="Google" id="ProtNLM"/>
    </source>
</evidence>
<evidence type="ECO:0000256" key="3">
    <source>
        <dbReference type="ARBA" id="ARBA00022927"/>
    </source>
</evidence>
<dbReference type="RefSeq" id="XP_046060710.1">
    <property type="nucleotide sequence ID" value="XM_046204691.1"/>
</dbReference>
<name>A0A9P8T491_9ASCO</name>
<dbReference type="GO" id="GO:0005829">
    <property type="term" value="C:cytosol"/>
    <property type="evidence" value="ECO:0007669"/>
    <property type="project" value="GOC"/>
</dbReference>
<comment type="subcellular location">
    <subcellularLocation>
        <location evidence="1">Golgi apparatus membrane</location>
        <topology evidence="1">Peripheral membrane protein</topology>
    </subcellularLocation>
</comment>
<evidence type="ECO:0000313" key="12">
    <source>
        <dbReference type="Proteomes" id="UP000769157"/>
    </source>
</evidence>
<feature type="domain" description="DOP1-like middle TPR" evidence="9">
    <location>
        <begin position="365"/>
        <end position="559"/>
    </location>
</feature>
<evidence type="ECO:0000256" key="7">
    <source>
        <dbReference type="SAM" id="MobiDB-lite"/>
    </source>
</evidence>
<dbReference type="GO" id="GO:0005802">
    <property type="term" value="C:trans-Golgi network"/>
    <property type="evidence" value="ECO:0007669"/>
    <property type="project" value="TreeGrafter"/>
</dbReference>
<sequence length="1801" mass="203763">MSGSQLKGSGFFRSISPLPLLSGINSGSNAGSKQLSSKEKKYVSNIDKALTVFDSVEEWADYISYLSKLLRALQTNPDPETNHWVPNEFEISKTLSKCLSPKLPSGVHRKALEVYVQIFQILGPEETSLHVNTWLPGLLPLMSYASISVKPQLVELFKIYIVPIKSSILQVVFKAILLSLLPALDDTTSESFDSVLALIVSFKTHLNNDSHFWQCLFLCIVTSPDKRLGALEWCIRKMPSFKVTGDSDIKKEEILDSLDDETRACVTPEPGLLIKAFSEGLRDENLLVQRGFFDLLITKLPLKSQILQVLVTEKDKQLLVLNATGTVLRRDMSLNRRLWNWLLGPTTTEQAKTEQTVTSESRSQFFKKYGLKYLTDAVFALLEGRADSRSKSLQQIEACKIAVAIMDKWEIGQLIVPKILIPIIKCTRDANYTDNIGNYDELIKNANAFFDSVETINIWSDVLRLIREKDIDLVLFIIKNFRVEEEDMVVLHLPLALLGTLFEFDGDARWLELMRALLTLIPQRAFLPIEHANDKYVHVKNVVSDSFKEEVTKKLDSYYGLGLEEAQLDIAREKPFNTADLTAILLSLVTHVTTANLGKETAALFYNFCDLLDQLLQKIPNGEKQWSDQTLLNTVTNYRSSEFDDTYVPIAFGISLIFQTLARQTSGAQLLQILKTVIDLLWSCLVHPSGRYQLETVKMICKLELSADPHYIEAALVSLFLESDRPTRVKAFNALWTHSVIFNETEDILIRPLKLLLDDLSSENETHVLLVTRWLRTTVTSGSIKKVFKISCSGLISSNKFIGSGVFSRKEDEDFALFNYQLTTFLNLLKADEAFILLTKSETCTLDNEAEFSIVTKKHWDITTYKSLICEIVSSFLSIDASQLDRETFEQYCGCVRTCLTLLELLIDGTESKFPQILSLLTQLCKRTRQEDDSIVTFYLATISKFLKIASQAKIPVEMFALENDGMPPRFAQVVSDGILNSKTSLVLASWNSLIITATRFVPDLVFKCTFDITACFCEKLDEFFTINSRFNQDGTNDIDDSILELINGLQDLLNFSHRYLKSSNSGLFSNDTSTGRESSFFGSVIQGVFQVEAPDEKSESYKKRVDTLKALKLAVETCYWIWLWSDDNSKVKANTITVAPSSPLVTRMNSVIGLNSNSTRIVDEEKPSFLSFAKTLNYNASRLKHRTKKILESIYSLEPLETLETLISCQRHHNSLSNKYSTLKVIHVLDGAKSDNVISLVFQSLMSRLNITSLEQFKRSSLIAELNEKDITGFMVDYMESLSSDSIEDIWPPLTTFFKEVIANYSNYKSVLSDILKFSTVVGIKLSQVSFGEQKKVRKEMIEIFVKLLNLVTTVKLGTGHEEQSITSILNPINMLPGSDSTHEQSSSTTATLTGQTPELHEQPENPATPTTKLSFFPSGRESSPVKESPTEKDSAKEELCETLVFVAPKIPTIVQENDKVVQCLTTIINNTLISLTKTKNFSQTPNYVIDLIEALSGMNQCSNLKLWKGLCSDILMDSKFFDSAINPRWNKIMYSWIKQDKEKVDELISRLVPYNGSSTLFNWNDSEMSTKTLNLKRTAYILLISPTDFLMNNINDLQTRVSDMLKNSSSQSLKPGIFLLLRVIVFKYTDPHLSTFWPTIYTELQYVFHQLLVLLEEPTDNEKVPEAQTKFDNEMVLQASKLLDVLLVLKPEGFQLAEWLFVSDTIQAVYRDSSVPVLSLIDRISNVRQMRTLEPSDKIPIPSGRVRSPLLIGLNKVESIFELREFFDKLSIYNYESEYDLSDANMSAVEQDMFEDLFG</sequence>
<evidence type="ECO:0000256" key="1">
    <source>
        <dbReference type="ARBA" id="ARBA00004395"/>
    </source>
</evidence>
<dbReference type="InterPro" id="IPR056458">
    <property type="entry name" value="TPR_DOP1_M"/>
</dbReference>
<protein>
    <recommendedName>
        <fullName evidence="13">Dopey N-terminal domain-containing protein</fullName>
    </recommendedName>
</protein>
<dbReference type="Proteomes" id="UP000769157">
    <property type="component" value="Unassembled WGS sequence"/>
</dbReference>
<dbReference type="GO" id="GO:0000139">
    <property type="term" value="C:Golgi membrane"/>
    <property type="evidence" value="ECO:0007669"/>
    <property type="project" value="UniProtKB-SubCell"/>
</dbReference>
<dbReference type="GO" id="GO:0015031">
    <property type="term" value="P:protein transport"/>
    <property type="evidence" value="ECO:0007669"/>
    <property type="project" value="UniProtKB-KW"/>
</dbReference>
<keyword evidence="5" id="KW-0472">Membrane</keyword>
<feature type="domain" description="DOP1 N-terminal" evidence="8">
    <location>
        <begin position="37"/>
        <end position="346"/>
    </location>
</feature>
<keyword evidence="3" id="KW-0653">Protein transport</keyword>
<dbReference type="InterPro" id="IPR056457">
    <property type="entry name" value="DOP1_C"/>
</dbReference>
<dbReference type="OrthoDB" id="297643at2759"/>
<gene>
    <name evidence="11" type="ORF">OGAPHI_003692</name>
</gene>
<evidence type="ECO:0000259" key="8">
    <source>
        <dbReference type="Pfam" id="PF04118"/>
    </source>
</evidence>
<dbReference type="Pfam" id="PF24597">
    <property type="entry name" value="TPR_DOP1_M"/>
    <property type="match status" value="1"/>
</dbReference>
<dbReference type="GeneID" id="70235657"/>
<dbReference type="Pfam" id="PF24598">
    <property type="entry name" value="DOP1_C"/>
    <property type="match status" value="2"/>
</dbReference>
<comment type="similarity">
    <text evidence="6">Belongs to the DOP1 family.</text>
</comment>
<feature type="domain" description="DOP1-like C-terminal" evidence="10">
    <location>
        <begin position="1432"/>
        <end position="1781"/>
    </location>
</feature>
<evidence type="ECO:0000256" key="4">
    <source>
        <dbReference type="ARBA" id="ARBA00023034"/>
    </source>
</evidence>
<dbReference type="InterPro" id="IPR007249">
    <property type="entry name" value="DOP1_N"/>
</dbReference>
<dbReference type="SUPFAM" id="SSF48371">
    <property type="entry name" value="ARM repeat"/>
    <property type="match status" value="1"/>
</dbReference>
<feature type="region of interest" description="Disordered" evidence="7">
    <location>
        <begin position="1378"/>
        <end position="1436"/>
    </location>
</feature>
<proteinExistence type="inferred from homology"/>